<sequence length="220" mass="26106">RRAYYSIFGKQKTKNETETEPEDDDVSENVDEDMIERQEFTDRMDSYLAESEQKTEKKRKRQLEKEPTYDDEMMNVITNNQMKITNIRMKIFYRQLRRKFESETHRFIIYRFPTWTDFKFSHVEMSKEKMIVIHVKINAKLSESCVVESFAPFAKNLKANTDRKDEQFTIKEPVPKDVDVKTVKCGPLNLKGLSSTVSVLPSCNKHRKSIYEFTQKTRGS</sequence>
<dbReference type="AlphaFoldDB" id="D2W4X2"/>
<accession>D2W4X2</accession>
<protein>
    <submittedName>
        <fullName evidence="2">Predicted protein</fullName>
    </submittedName>
</protein>
<dbReference type="VEuPathDB" id="AmoebaDB:NAEGRDRAFT_54693"/>
<organism evidence="3">
    <name type="scientific">Naegleria gruberi</name>
    <name type="common">Amoeba</name>
    <dbReference type="NCBI Taxonomy" id="5762"/>
    <lineage>
        <taxon>Eukaryota</taxon>
        <taxon>Discoba</taxon>
        <taxon>Heterolobosea</taxon>
        <taxon>Tetramitia</taxon>
        <taxon>Eutetramitia</taxon>
        <taxon>Vahlkampfiidae</taxon>
        <taxon>Naegleria</taxon>
    </lineage>
</organism>
<evidence type="ECO:0000313" key="3">
    <source>
        <dbReference type="Proteomes" id="UP000006671"/>
    </source>
</evidence>
<proteinExistence type="predicted"/>
<feature type="compositionally biased region" description="Basic and acidic residues" evidence="1">
    <location>
        <begin position="35"/>
        <end position="55"/>
    </location>
</feature>
<keyword evidence="3" id="KW-1185">Reference proteome</keyword>
<dbReference type="RefSeq" id="XP_002668620.1">
    <property type="nucleotide sequence ID" value="XM_002668574.1"/>
</dbReference>
<feature type="non-terminal residue" evidence="2">
    <location>
        <position position="1"/>
    </location>
</feature>
<dbReference type="KEGG" id="ngr:NAEGRDRAFT_54693"/>
<dbReference type="Proteomes" id="UP000006671">
    <property type="component" value="Unassembled WGS sequence"/>
</dbReference>
<name>D2W4X2_NAEGR</name>
<feature type="compositionally biased region" description="Acidic residues" evidence="1">
    <location>
        <begin position="18"/>
        <end position="34"/>
    </location>
</feature>
<feature type="region of interest" description="Disordered" evidence="1">
    <location>
        <begin position="1"/>
        <end position="67"/>
    </location>
</feature>
<reference evidence="2 3" key="1">
    <citation type="journal article" date="2010" name="Cell">
        <title>The genome of Naegleria gruberi illuminates early eukaryotic versatility.</title>
        <authorList>
            <person name="Fritz-Laylin L.K."/>
            <person name="Prochnik S.E."/>
            <person name="Ginger M.L."/>
            <person name="Dacks J.B."/>
            <person name="Carpenter M.L."/>
            <person name="Field M.C."/>
            <person name="Kuo A."/>
            <person name="Paredez A."/>
            <person name="Chapman J."/>
            <person name="Pham J."/>
            <person name="Shu S."/>
            <person name="Neupane R."/>
            <person name="Cipriano M."/>
            <person name="Mancuso J."/>
            <person name="Tu H."/>
            <person name="Salamov A."/>
            <person name="Lindquist E."/>
            <person name="Shapiro H."/>
            <person name="Lucas S."/>
            <person name="Grigoriev I.V."/>
            <person name="Cande W.Z."/>
            <person name="Fulton C."/>
            <person name="Rokhsar D.S."/>
            <person name="Dawson S.C."/>
        </authorList>
    </citation>
    <scope>NUCLEOTIDE SEQUENCE [LARGE SCALE GENOMIC DNA]</scope>
    <source>
        <strain evidence="2 3">NEG-M</strain>
    </source>
</reference>
<evidence type="ECO:0000313" key="2">
    <source>
        <dbReference type="EMBL" id="EFC35876.1"/>
    </source>
</evidence>
<dbReference type="GeneID" id="8860669"/>
<dbReference type="InParanoid" id="D2W4X2"/>
<gene>
    <name evidence="2" type="ORF">NAEGRDRAFT_54693</name>
</gene>
<evidence type="ECO:0000256" key="1">
    <source>
        <dbReference type="SAM" id="MobiDB-lite"/>
    </source>
</evidence>
<dbReference type="EMBL" id="GG738997">
    <property type="protein sequence ID" value="EFC35876.1"/>
    <property type="molecule type" value="Genomic_DNA"/>
</dbReference>